<accession>A0A0P9F7E8</accession>
<evidence type="ECO:0000256" key="2">
    <source>
        <dbReference type="ARBA" id="ARBA00022679"/>
    </source>
</evidence>
<dbReference type="GO" id="GO:0032259">
    <property type="term" value="P:methylation"/>
    <property type="evidence" value="ECO:0007669"/>
    <property type="project" value="UniProtKB-KW"/>
</dbReference>
<dbReference type="PROSITE" id="PS51682">
    <property type="entry name" value="SAM_OMT_I"/>
    <property type="match status" value="1"/>
</dbReference>
<name>A0A0P9F7E8_9CHLR</name>
<dbReference type="GO" id="GO:0008757">
    <property type="term" value="F:S-adenosylmethionine-dependent methyltransferase activity"/>
    <property type="evidence" value="ECO:0007669"/>
    <property type="project" value="TreeGrafter"/>
</dbReference>
<dbReference type="InterPro" id="IPR050362">
    <property type="entry name" value="Cation-dep_OMT"/>
</dbReference>
<evidence type="ECO:0000256" key="3">
    <source>
        <dbReference type="ARBA" id="ARBA00022691"/>
    </source>
</evidence>
<dbReference type="Gene3D" id="3.40.50.150">
    <property type="entry name" value="Vaccinia Virus protein VP39"/>
    <property type="match status" value="1"/>
</dbReference>
<comment type="caution">
    <text evidence="4">The sequence shown here is derived from an EMBL/GenBank/DDBJ whole genome shotgun (WGS) entry which is preliminary data.</text>
</comment>
<keyword evidence="3" id="KW-0949">S-adenosyl-L-methionine</keyword>
<dbReference type="PANTHER" id="PTHR10509:SF14">
    <property type="entry name" value="CAFFEOYL-COA O-METHYLTRANSFERASE 3-RELATED"/>
    <property type="match status" value="1"/>
</dbReference>
<sequence>MRDDITNFAIEDYLSSLMPPRSGVLAELEQRAHERGLPLVGPVEGQLLYLLAKSSGAREALEIGTATGYAATWLMRAVVPAGGRLTAIERQPERYKLAQEYITRAGYGECLNIIAGEWFSVLETLPGPFDLIFLDILRNLSDEHDAVKALELCISRLRPGGMLIGDNVLCNGLVVEEDAAPTVRGIQEFNRAIMQHPQLESVIIPLRDGVAVCRKKD</sequence>
<organism evidence="4 5">
    <name type="scientific">Kouleothrix aurantiaca</name>
    <dbReference type="NCBI Taxonomy" id="186479"/>
    <lineage>
        <taxon>Bacteria</taxon>
        <taxon>Bacillati</taxon>
        <taxon>Chloroflexota</taxon>
        <taxon>Chloroflexia</taxon>
        <taxon>Chloroflexales</taxon>
        <taxon>Roseiflexineae</taxon>
        <taxon>Roseiflexaceae</taxon>
        <taxon>Kouleothrix</taxon>
    </lineage>
</organism>
<keyword evidence="5" id="KW-1185">Reference proteome</keyword>
<dbReference type="PANTHER" id="PTHR10509">
    <property type="entry name" value="O-METHYLTRANSFERASE-RELATED"/>
    <property type="match status" value="1"/>
</dbReference>
<keyword evidence="1 4" id="KW-0489">Methyltransferase</keyword>
<protein>
    <submittedName>
        <fullName evidence="4">Methyltransferase</fullName>
    </submittedName>
</protein>
<dbReference type="Proteomes" id="UP000050509">
    <property type="component" value="Unassembled WGS sequence"/>
</dbReference>
<dbReference type="CDD" id="cd02440">
    <property type="entry name" value="AdoMet_MTases"/>
    <property type="match status" value="1"/>
</dbReference>
<dbReference type="EMBL" id="LJCR01000537">
    <property type="protein sequence ID" value="KPV52466.1"/>
    <property type="molecule type" value="Genomic_DNA"/>
</dbReference>
<dbReference type="InterPro" id="IPR002935">
    <property type="entry name" value="SAM_O-MeTrfase"/>
</dbReference>
<dbReference type="SUPFAM" id="SSF53335">
    <property type="entry name" value="S-adenosyl-L-methionine-dependent methyltransferases"/>
    <property type="match status" value="1"/>
</dbReference>
<gene>
    <name evidence="4" type="ORF">SE17_15360</name>
</gene>
<reference evidence="4 5" key="1">
    <citation type="submission" date="2015-09" db="EMBL/GenBank/DDBJ databases">
        <title>Draft genome sequence of Kouleothrix aurantiaca JCM 19913.</title>
        <authorList>
            <person name="Hemp J."/>
        </authorList>
    </citation>
    <scope>NUCLEOTIDE SEQUENCE [LARGE SCALE GENOMIC DNA]</scope>
    <source>
        <strain evidence="4 5">COM-B</strain>
    </source>
</reference>
<evidence type="ECO:0000313" key="4">
    <source>
        <dbReference type="EMBL" id="KPV52466.1"/>
    </source>
</evidence>
<evidence type="ECO:0000313" key="5">
    <source>
        <dbReference type="Proteomes" id="UP000050509"/>
    </source>
</evidence>
<dbReference type="Pfam" id="PF01596">
    <property type="entry name" value="Methyltransf_3"/>
    <property type="match status" value="1"/>
</dbReference>
<dbReference type="InterPro" id="IPR029063">
    <property type="entry name" value="SAM-dependent_MTases_sf"/>
</dbReference>
<evidence type="ECO:0000256" key="1">
    <source>
        <dbReference type="ARBA" id="ARBA00022603"/>
    </source>
</evidence>
<keyword evidence="2 4" id="KW-0808">Transferase</keyword>
<dbReference type="AlphaFoldDB" id="A0A0P9F7E8"/>
<dbReference type="GO" id="GO:0008171">
    <property type="term" value="F:O-methyltransferase activity"/>
    <property type="evidence" value="ECO:0007669"/>
    <property type="project" value="InterPro"/>
</dbReference>
<proteinExistence type="predicted"/>